<comment type="caution">
    <text evidence="2">The sequence shown here is derived from an EMBL/GenBank/DDBJ whole genome shotgun (WGS) entry which is preliminary data.</text>
</comment>
<dbReference type="EMBL" id="JAUUTY010000006">
    <property type="protein sequence ID" value="KAK1613637.1"/>
    <property type="molecule type" value="Genomic_DNA"/>
</dbReference>
<feature type="compositionally biased region" description="Basic and acidic residues" evidence="1">
    <location>
        <begin position="182"/>
        <end position="192"/>
    </location>
</feature>
<protein>
    <submittedName>
        <fullName evidence="2">Uncharacterized protein</fullName>
    </submittedName>
</protein>
<organism evidence="2 3">
    <name type="scientific">Lolium multiflorum</name>
    <name type="common">Italian ryegrass</name>
    <name type="synonym">Lolium perenne subsp. multiflorum</name>
    <dbReference type="NCBI Taxonomy" id="4521"/>
    <lineage>
        <taxon>Eukaryota</taxon>
        <taxon>Viridiplantae</taxon>
        <taxon>Streptophyta</taxon>
        <taxon>Embryophyta</taxon>
        <taxon>Tracheophyta</taxon>
        <taxon>Spermatophyta</taxon>
        <taxon>Magnoliopsida</taxon>
        <taxon>Liliopsida</taxon>
        <taxon>Poales</taxon>
        <taxon>Poaceae</taxon>
        <taxon>BOP clade</taxon>
        <taxon>Pooideae</taxon>
        <taxon>Poodae</taxon>
        <taxon>Poeae</taxon>
        <taxon>Poeae Chloroplast Group 2 (Poeae type)</taxon>
        <taxon>Loliodinae</taxon>
        <taxon>Loliinae</taxon>
        <taxon>Lolium</taxon>
    </lineage>
</organism>
<dbReference type="SUPFAM" id="SSF56672">
    <property type="entry name" value="DNA/RNA polymerases"/>
    <property type="match status" value="1"/>
</dbReference>
<reference evidence="2" key="1">
    <citation type="submission" date="2023-07" db="EMBL/GenBank/DDBJ databases">
        <title>A chromosome-level genome assembly of Lolium multiflorum.</title>
        <authorList>
            <person name="Chen Y."/>
            <person name="Copetti D."/>
            <person name="Kolliker R."/>
            <person name="Studer B."/>
        </authorList>
    </citation>
    <scope>NUCLEOTIDE SEQUENCE</scope>
    <source>
        <strain evidence="2">02402/16</strain>
        <tissue evidence="2">Leaf</tissue>
    </source>
</reference>
<keyword evidence="3" id="KW-1185">Reference proteome</keyword>
<evidence type="ECO:0000256" key="1">
    <source>
        <dbReference type="SAM" id="MobiDB-lite"/>
    </source>
</evidence>
<gene>
    <name evidence="2" type="ORF">QYE76_019154</name>
</gene>
<dbReference type="PANTHER" id="PTHR11439:SF524">
    <property type="entry name" value="RNA-DIRECTED DNA POLYMERASE, PROTEIN KINASE RLK-PELLE-DLSV FAMILY"/>
    <property type="match status" value="1"/>
</dbReference>
<feature type="compositionally biased region" description="Low complexity" evidence="1">
    <location>
        <begin position="229"/>
        <end position="244"/>
    </location>
</feature>
<dbReference type="InterPro" id="IPR043502">
    <property type="entry name" value="DNA/RNA_pol_sf"/>
</dbReference>
<evidence type="ECO:0000313" key="2">
    <source>
        <dbReference type="EMBL" id="KAK1613637.1"/>
    </source>
</evidence>
<name>A0AAD8VMU9_LOLMU</name>
<dbReference type="AlphaFoldDB" id="A0AAD8VMU9"/>
<sequence>MFGYTGVLPPPPRLLIDPPCGLLRRRLGAGCSDSRHSTSGYCVYLGDSLISWSSKRQTTVSRSSAEAEYRAVTHAVAECYWLRQLLEELHRPMSSATVVYCDKVSAIYMSSNPVQHKRTKHIEIDIHFVCEKVCLGAVRVLHVPSSHQFADVMTKGLPSQLFLDFRSSLNDHSNSKESIVVDDTRLDDHSNSEEEESTAMVHGPAPFFFSSSLLAAFSSLSFFAPPSWPSSPLDLSSSPPSASPSRRRRRPPRPHPSGSVAPLEAHALVPLGDEEALLELTLALPRLLRDGQRRREVFGLLACLNIGEVHQTMRTAEAPDHHAVRTRRLVRAEADALLATLDLRTAVPGAQAVAGRHHGGVKHGLRWSRGAQGEVEQWELFRRLGARASFNSAY</sequence>
<dbReference type="CDD" id="cd09272">
    <property type="entry name" value="RNase_HI_RT_Ty1"/>
    <property type="match status" value="1"/>
</dbReference>
<accession>A0AAD8VMU9</accession>
<proteinExistence type="predicted"/>
<dbReference type="PANTHER" id="PTHR11439">
    <property type="entry name" value="GAG-POL-RELATED RETROTRANSPOSON"/>
    <property type="match status" value="1"/>
</dbReference>
<feature type="region of interest" description="Disordered" evidence="1">
    <location>
        <begin position="180"/>
        <end position="199"/>
    </location>
</feature>
<evidence type="ECO:0000313" key="3">
    <source>
        <dbReference type="Proteomes" id="UP001231189"/>
    </source>
</evidence>
<dbReference type="Proteomes" id="UP001231189">
    <property type="component" value="Unassembled WGS sequence"/>
</dbReference>
<feature type="region of interest" description="Disordered" evidence="1">
    <location>
        <begin position="229"/>
        <end position="263"/>
    </location>
</feature>